<keyword evidence="7" id="KW-0539">Nucleus</keyword>
<dbReference type="GO" id="GO:0051028">
    <property type="term" value="P:mRNA transport"/>
    <property type="evidence" value="ECO:0007669"/>
    <property type="project" value="UniProtKB-KW"/>
</dbReference>
<evidence type="ECO:0000256" key="6">
    <source>
        <dbReference type="ARBA" id="ARBA00023132"/>
    </source>
</evidence>
<gene>
    <name evidence="10" type="ORF">ACHAWU_006930</name>
</gene>
<dbReference type="PANTHER" id="PTHR13257:SF0">
    <property type="entry name" value="NUCLEAR PORE COMPLEX PROTEIN NUP88"/>
    <property type="match status" value="1"/>
</dbReference>
<evidence type="ECO:0000256" key="2">
    <source>
        <dbReference type="ARBA" id="ARBA00022448"/>
    </source>
</evidence>
<evidence type="ECO:0000256" key="5">
    <source>
        <dbReference type="ARBA" id="ARBA00023010"/>
    </source>
</evidence>
<evidence type="ECO:0000313" key="11">
    <source>
        <dbReference type="Proteomes" id="UP001530293"/>
    </source>
</evidence>
<keyword evidence="2" id="KW-0813">Transport</keyword>
<feature type="region of interest" description="Disordered" evidence="9">
    <location>
        <begin position="72"/>
        <end position="108"/>
    </location>
</feature>
<dbReference type="Proteomes" id="UP001530293">
    <property type="component" value="Unassembled WGS sequence"/>
</dbReference>
<keyword evidence="5" id="KW-0811">Translocation</keyword>
<evidence type="ECO:0000256" key="4">
    <source>
        <dbReference type="ARBA" id="ARBA00022927"/>
    </source>
</evidence>
<name>A0ABD3MY35_9STRA</name>
<comment type="subcellular location">
    <subcellularLocation>
        <location evidence="1">Nucleus</location>
        <location evidence="1">Nuclear pore complex</location>
    </subcellularLocation>
</comment>
<dbReference type="GO" id="GO:0015031">
    <property type="term" value="P:protein transport"/>
    <property type="evidence" value="ECO:0007669"/>
    <property type="project" value="UniProtKB-KW"/>
</dbReference>
<keyword evidence="11" id="KW-1185">Reference proteome</keyword>
<dbReference type="EMBL" id="JALLBG020000062">
    <property type="protein sequence ID" value="KAL3768829.1"/>
    <property type="molecule type" value="Genomic_DNA"/>
</dbReference>
<proteinExistence type="predicted"/>
<keyword evidence="6" id="KW-0906">Nuclear pore complex</keyword>
<evidence type="ECO:0000313" key="10">
    <source>
        <dbReference type="EMBL" id="KAL3768829.1"/>
    </source>
</evidence>
<organism evidence="10 11">
    <name type="scientific">Discostella pseudostelligera</name>
    <dbReference type="NCBI Taxonomy" id="259834"/>
    <lineage>
        <taxon>Eukaryota</taxon>
        <taxon>Sar</taxon>
        <taxon>Stramenopiles</taxon>
        <taxon>Ochrophyta</taxon>
        <taxon>Bacillariophyta</taxon>
        <taxon>Coscinodiscophyceae</taxon>
        <taxon>Thalassiosirophycidae</taxon>
        <taxon>Stephanodiscales</taxon>
        <taxon>Stephanodiscaceae</taxon>
        <taxon>Discostella</taxon>
    </lineage>
</organism>
<keyword evidence="3" id="KW-0509">mRNA transport</keyword>
<feature type="compositionally biased region" description="Low complexity" evidence="9">
    <location>
        <begin position="72"/>
        <end position="89"/>
    </location>
</feature>
<feature type="compositionally biased region" description="Polar residues" evidence="9">
    <location>
        <begin position="90"/>
        <end position="108"/>
    </location>
</feature>
<feature type="region of interest" description="Disordered" evidence="9">
    <location>
        <begin position="1"/>
        <end position="27"/>
    </location>
</feature>
<dbReference type="PANTHER" id="PTHR13257">
    <property type="entry name" value="NUCLEOPORIN NUP84-RELATED"/>
    <property type="match status" value="1"/>
</dbReference>
<keyword evidence="8" id="KW-0175">Coiled coil</keyword>
<sequence length="1139" mass="120736">MFGSSFASSLPSSASAASAAPPTTTASSRPLFSGFGASAPSSATPSTSTGNVNLSVGGSASSGLSFGGTRIGAPAPASSSTSMGSGSTSRLFGTTFPSGGDIKSNSTSTTTALPFSGFGGGGGIIGGGKSGNSLSASTSSALIPIPTTRAAAPTNTNSSVENSCMSIDGRSFHSYLYDSSLEGHVIISEFAPFGDASSIGHVSDGTTTNGNDPSISSLKITTILPSTISDAIEIDPVIGLICVDGSDPDGLTSTRRKQQHHRGVGDTDRHGKCTSILPWMCMYSRTSAFVLSIGYEGEQDDDNDSTQRRCISGTVLQVHEPFEKQLLMSPRGSSILRIRSAPGASSPSSSMFHRCGSMAMLLREGGLDEMDSAVGYILALYHGLPESIIGVGGIARGKDFDGRTNPSTEGSVTTPLRFGYEELARGVNDTVDAENAAYNSSSLRRGQPSATSYSSSLHTKSVVDFCFMNSPHSTSGVSGFAAASILVLCNDGSVYGASPIIFDGTILPRTVVVNAISHLDTEIEASTTFLQSISSSSPAPTVEQECTEARMRQCRAARRYLLDAFGIPDGLVSQPESRLAQQGSYYVSASVVHSRTYHPGEVGRYSQALAWQPRLQGPLILPRQLDETSSDMTSPSAHFVCIESFGGRAGADIIDGFVVARDSNSHNPPPSSSSVIDVEFGILPGEGSVLLPRFEFESYEDCQLIDDLVRGTGVYVERASIINGECSSEKGGESGGSPRTRALAVPESSIGRSCSIVVDPLDDVMIHVVTRSRVVTVTTNVVAVTAESFLSRVSESSVSTSRGEVGGMMGIRTKIWSSLEVNSSSTTLIGVRVSGDVHLGHISLARISDGSLEAVNITATQCVHETSELMRTQSEHPHQYDNVDNAFRALESVQPIHQILQPLLDRVCDGLSKMGKIVGEQTLPKDAGPENLALFLDTQHSCKVNILVPMEEVAKVLSARRELLKELYDHQSAELVRLSALLDEFKEKYNSHVERAAALELSASVLAKRSSALLTATRELRPQITDAEAAYFKDLQRYETSCNKWEDTVNRLHNDATSSCDAMSADAIENGEVQCLVDLPPPKVDVCHKLLRSEGQILKKLGQKVKDSRDAVEQLSTLAVGFDAASRSRTFDDKENHRL</sequence>
<keyword evidence="4" id="KW-0653">Protein transport</keyword>
<evidence type="ECO:0000256" key="8">
    <source>
        <dbReference type="SAM" id="Coils"/>
    </source>
</evidence>
<evidence type="ECO:0000256" key="7">
    <source>
        <dbReference type="ARBA" id="ARBA00023242"/>
    </source>
</evidence>
<feature type="region of interest" description="Disordered" evidence="9">
    <location>
        <begin position="250"/>
        <end position="269"/>
    </location>
</feature>
<evidence type="ECO:0000256" key="1">
    <source>
        <dbReference type="ARBA" id="ARBA00004567"/>
    </source>
</evidence>
<dbReference type="InterPro" id="IPR037700">
    <property type="entry name" value="NUP88/NUP82"/>
</dbReference>
<evidence type="ECO:0000256" key="3">
    <source>
        <dbReference type="ARBA" id="ARBA00022816"/>
    </source>
</evidence>
<dbReference type="GO" id="GO:0005643">
    <property type="term" value="C:nuclear pore"/>
    <property type="evidence" value="ECO:0007669"/>
    <property type="project" value="UniProtKB-SubCell"/>
</dbReference>
<protein>
    <submittedName>
        <fullName evidence="10">Uncharacterized protein</fullName>
    </submittedName>
</protein>
<dbReference type="AlphaFoldDB" id="A0ABD3MY35"/>
<evidence type="ECO:0000256" key="9">
    <source>
        <dbReference type="SAM" id="MobiDB-lite"/>
    </source>
</evidence>
<comment type="caution">
    <text evidence="10">The sequence shown here is derived from an EMBL/GenBank/DDBJ whole genome shotgun (WGS) entry which is preliminary data.</text>
</comment>
<feature type="coiled-coil region" evidence="8">
    <location>
        <begin position="968"/>
        <end position="1002"/>
    </location>
</feature>
<reference evidence="10 11" key="1">
    <citation type="submission" date="2024-10" db="EMBL/GenBank/DDBJ databases">
        <title>Updated reference genomes for cyclostephanoid diatoms.</title>
        <authorList>
            <person name="Roberts W.R."/>
            <person name="Alverson A.J."/>
        </authorList>
    </citation>
    <scope>NUCLEOTIDE SEQUENCE [LARGE SCALE GENOMIC DNA]</scope>
    <source>
        <strain evidence="10 11">AJA232-27</strain>
    </source>
</reference>
<accession>A0ABD3MY35</accession>